<evidence type="ECO:0000256" key="16">
    <source>
        <dbReference type="ARBA" id="ARBA00047951"/>
    </source>
</evidence>
<evidence type="ECO:0000313" key="24">
    <source>
        <dbReference type="Proteomes" id="UP000327157"/>
    </source>
</evidence>
<dbReference type="EMBL" id="SMOL01000004">
    <property type="protein sequence ID" value="KAB2637523.1"/>
    <property type="molecule type" value="Genomic_DNA"/>
</dbReference>
<proteinExistence type="predicted"/>
<evidence type="ECO:0000256" key="8">
    <source>
        <dbReference type="ARBA" id="ARBA00022741"/>
    </source>
</evidence>
<feature type="binding site" evidence="17">
    <location>
        <position position="382"/>
    </location>
    <ligand>
        <name>ATP</name>
        <dbReference type="ChEBI" id="CHEBI:30616"/>
    </ligand>
</feature>
<dbReference type="AlphaFoldDB" id="A0A5N5IEM8"/>
<keyword evidence="24" id="KW-1185">Reference proteome</keyword>
<keyword evidence="9 23" id="KW-0418">Kinase</keyword>
<dbReference type="GO" id="GO:0005886">
    <property type="term" value="C:plasma membrane"/>
    <property type="evidence" value="ECO:0007669"/>
    <property type="project" value="TreeGrafter"/>
</dbReference>
<keyword evidence="14" id="KW-0325">Glycoprotein</keyword>
<dbReference type="Pfam" id="PF07714">
    <property type="entry name" value="PK_Tyr_Ser-Thr"/>
    <property type="match status" value="1"/>
</dbReference>
<comment type="catalytic activity">
    <reaction evidence="16">
        <text>L-threonyl-[protein] + ATP = O-phospho-L-threonyl-[protein] + ADP + H(+)</text>
        <dbReference type="Rhea" id="RHEA:46608"/>
        <dbReference type="Rhea" id="RHEA-COMP:11060"/>
        <dbReference type="Rhea" id="RHEA-COMP:11605"/>
        <dbReference type="ChEBI" id="CHEBI:15378"/>
        <dbReference type="ChEBI" id="CHEBI:30013"/>
        <dbReference type="ChEBI" id="CHEBI:30616"/>
        <dbReference type="ChEBI" id="CHEBI:61977"/>
        <dbReference type="ChEBI" id="CHEBI:456216"/>
    </reaction>
</comment>
<reference evidence="24" key="2">
    <citation type="submission" date="2019-10" db="EMBL/GenBank/DDBJ databases">
        <title>A de novo genome assembly of a pear dwarfing rootstock.</title>
        <authorList>
            <person name="Wang F."/>
            <person name="Wang J."/>
            <person name="Li S."/>
            <person name="Zhang Y."/>
            <person name="Fang M."/>
            <person name="Ma L."/>
            <person name="Zhao Y."/>
            <person name="Jiang S."/>
        </authorList>
    </citation>
    <scope>NUCLEOTIDE SEQUENCE [LARGE SCALE GENOMIC DNA]</scope>
</reference>
<comment type="catalytic activity">
    <reaction evidence="15">
        <text>L-seryl-[protein] + ATP = O-phospho-L-seryl-[protein] + ADP + H(+)</text>
        <dbReference type="Rhea" id="RHEA:17989"/>
        <dbReference type="Rhea" id="RHEA-COMP:9863"/>
        <dbReference type="Rhea" id="RHEA-COMP:11604"/>
        <dbReference type="ChEBI" id="CHEBI:15378"/>
        <dbReference type="ChEBI" id="CHEBI:29999"/>
        <dbReference type="ChEBI" id="CHEBI:30616"/>
        <dbReference type="ChEBI" id="CHEBI:83421"/>
        <dbReference type="ChEBI" id="CHEBI:456216"/>
    </reaction>
</comment>
<dbReference type="Gene3D" id="3.30.200.20">
    <property type="entry name" value="Phosphorylase Kinase, domain 1"/>
    <property type="match status" value="1"/>
</dbReference>
<evidence type="ECO:0000256" key="15">
    <source>
        <dbReference type="ARBA" id="ARBA00047558"/>
    </source>
</evidence>
<dbReference type="GO" id="GO:0004674">
    <property type="term" value="F:protein serine/threonine kinase activity"/>
    <property type="evidence" value="ECO:0007669"/>
    <property type="project" value="UniProtKB-KW"/>
</dbReference>
<dbReference type="CDD" id="cd14066">
    <property type="entry name" value="STKc_IRAK"/>
    <property type="match status" value="1"/>
</dbReference>
<feature type="transmembrane region" description="Helical" evidence="19">
    <location>
        <begin position="291"/>
        <end position="312"/>
    </location>
</feature>
<dbReference type="InterPro" id="IPR008271">
    <property type="entry name" value="Ser/Thr_kinase_AS"/>
</dbReference>
<dbReference type="InterPro" id="IPR038408">
    <property type="entry name" value="GNK2_sf"/>
</dbReference>
<evidence type="ECO:0000256" key="5">
    <source>
        <dbReference type="ARBA" id="ARBA00022692"/>
    </source>
</evidence>
<keyword evidence="5 19" id="KW-0812">Transmembrane</keyword>
<evidence type="ECO:0000256" key="20">
    <source>
        <dbReference type="SAM" id="SignalP"/>
    </source>
</evidence>
<dbReference type="InterPro" id="IPR002902">
    <property type="entry name" value="GNK2"/>
</dbReference>
<dbReference type="InterPro" id="IPR011009">
    <property type="entry name" value="Kinase-like_dom_sf"/>
</dbReference>
<evidence type="ECO:0000256" key="2">
    <source>
        <dbReference type="ARBA" id="ARBA00022527"/>
    </source>
</evidence>
<evidence type="ECO:0000256" key="3">
    <source>
        <dbReference type="ARBA" id="ARBA00022553"/>
    </source>
</evidence>
<feature type="compositionally biased region" description="Pro residues" evidence="18">
    <location>
        <begin position="262"/>
        <end position="273"/>
    </location>
</feature>
<dbReference type="InterPro" id="IPR001245">
    <property type="entry name" value="Ser-Thr/Tyr_kinase_cat_dom"/>
</dbReference>
<dbReference type="OrthoDB" id="4062651at2759"/>
<protein>
    <submittedName>
        <fullName evidence="23">Cysteine-rich receptor-like protein kinase 10</fullName>
    </submittedName>
</protein>
<feature type="region of interest" description="Disordered" evidence="18">
    <location>
        <begin position="258"/>
        <end position="284"/>
    </location>
</feature>
<evidence type="ECO:0000256" key="9">
    <source>
        <dbReference type="ARBA" id="ARBA00022777"/>
    </source>
</evidence>
<comment type="caution">
    <text evidence="23">The sequence shown here is derived from an EMBL/GenBank/DDBJ whole genome shotgun (WGS) entry which is preliminary data.</text>
</comment>
<keyword evidence="13 23" id="KW-0675">Receptor</keyword>
<gene>
    <name evidence="23" type="ORF">D8674_028057</name>
</gene>
<evidence type="ECO:0000313" key="23">
    <source>
        <dbReference type="EMBL" id="KAB2637523.1"/>
    </source>
</evidence>
<dbReference type="InterPro" id="IPR017441">
    <property type="entry name" value="Protein_kinase_ATP_BS"/>
</dbReference>
<evidence type="ECO:0000259" key="21">
    <source>
        <dbReference type="PROSITE" id="PS50011"/>
    </source>
</evidence>
<evidence type="ECO:0000256" key="7">
    <source>
        <dbReference type="ARBA" id="ARBA00022737"/>
    </source>
</evidence>
<keyword evidence="10 17" id="KW-0067">ATP-binding</keyword>
<dbReference type="InterPro" id="IPR000719">
    <property type="entry name" value="Prot_kinase_dom"/>
</dbReference>
<reference evidence="23 24" key="1">
    <citation type="submission" date="2019-09" db="EMBL/GenBank/DDBJ databases">
        <authorList>
            <person name="Ou C."/>
        </authorList>
    </citation>
    <scope>NUCLEOTIDE SEQUENCE [LARGE SCALE GENOMIC DNA]</scope>
    <source>
        <strain evidence="23">S2</strain>
        <tissue evidence="23">Leaf</tissue>
    </source>
</reference>
<sequence length="688" mass="76674">MPAMDTSRFLFCLLPILFLMINQALGQVPGFLYHFCINKSGNYSTNSTYQTNLNRLLSSLPSNESSNGYGFYNASYRLNSSNEHIYAIGLCRGDVKAEDCRSCLNNSRYALPQLCPNQKEAIGWYDNCMLRYSNRSIYGVMETSPSFYMWNKNNISSSGLDGFNQELSKVLASIRSETAAGGSLRKFAFRNTSAPTFQTIFAFAQCTPDISEQECSDCLVGAFGDIPNCCDGKEGGRVYRPSCYFRFEVYRIIDPTTVKQLPSPPPIHSPPPSTNTTNTSQGSKRSKSRTVIIIVVPIIASLVLLMFVGICLRVRKAKKKLQSNLIPGEDADEIGSAESLQFNFDTIRVATDGFSEANKLGQGGFGSVYKGGLLNGEEIAVKRLSVNSGQGDLEFKNEVLLVAKLQHRNLVRLLGFCLEGVERLLIYEFVPNASLDHIIFDPIKRAQLDWDRRYKIIVGITRGLIYLHEDSRLRIIHRDLKASNILIDEEMSPKISDFGMAKLFGVDQTQGNTSRIVGTYGYMAPEYAMHGHFSVKSDVYSFGVLVLEIVSGQKNNFFRHGENVEDLLSYAWKCWREGTASNLIDPTLTNGSRNEIMRCIHIGLLCVQENIVDRPTMNAIVLMLNSYSVTLPIPSQPAFFRDSNIGSDMSLGWKNSSEVITTGSDRSKSNSVKAPENEVSLITEVHPR</sequence>
<dbReference type="Gene3D" id="1.10.510.10">
    <property type="entry name" value="Transferase(Phosphotransferase) domain 1"/>
    <property type="match status" value="1"/>
</dbReference>
<keyword evidence="2" id="KW-0723">Serine/threonine-protein kinase</keyword>
<keyword evidence="8 17" id="KW-0547">Nucleotide-binding</keyword>
<dbReference type="SMART" id="SM00220">
    <property type="entry name" value="S_TKc"/>
    <property type="match status" value="1"/>
</dbReference>
<dbReference type="FunFam" id="3.30.200.20:FF:000142">
    <property type="entry name" value="Cysteine-rich receptor-like protein kinase 10"/>
    <property type="match status" value="1"/>
</dbReference>
<name>A0A5N5IEM8_9ROSA</name>
<comment type="subcellular location">
    <subcellularLocation>
        <location evidence="1">Membrane</location>
        <topology evidence="1">Single-pass membrane protein</topology>
    </subcellularLocation>
</comment>
<feature type="signal peptide" evidence="20">
    <location>
        <begin position="1"/>
        <end position="26"/>
    </location>
</feature>
<dbReference type="GO" id="GO:0005524">
    <property type="term" value="F:ATP binding"/>
    <property type="evidence" value="ECO:0007669"/>
    <property type="project" value="UniProtKB-UniRule"/>
</dbReference>
<evidence type="ECO:0000256" key="6">
    <source>
        <dbReference type="ARBA" id="ARBA00022729"/>
    </source>
</evidence>
<dbReference type="Proteomes" id="UP000327157">
    <property type="component" value="Chromosome 5"/>
</dbReference>
<evidence type="ECO:0000256" key="1">
    <source>
        <dbReference type="ARBA" id="ARBA00004167"/>
    </source>
</evidence>
<dbReference type="GO" id="GO:0006979">
    <property type="term" value="P:response to oxidative stress"/>
    <property type="evidence" value="ECO:0007669"/>
    <property type="project" value="UniProtKB-ARBA"/>
</dbReference>
<accession>A0A5N5IEM8</accession>
<dbReference type="FunFam" id="3.30.430.20:FF:000002">
    <property type="entry name" value="Cysteine-rich receptor-like protein kinase 10"/>
    <property type="match status" value="1"/>
</dbReference>
<feature type="chain" id="PRO_5024378386" evidence="20">
    <location>
        <begin position="27"/>
        <end position="688"/>
    </location>
</feature>
<evidence type="ECO:0000259" key="22">
    <source>
        <dbReference type="PROSITE" id="PS51473"/>
    </source>
</evidence>
<dbReference type="PROSITE" id="PS00108">
    <property type="entry name" value="PROTEIN_KINASE_ST"/>
    <property type="match status" value="1"/>
</dbReference>
<reference evidence="23 24" key="3">
    <citation type="submission" date="2019-11" db="EMBL/GenBank/DDBJ databases">
        <title>A de novo genome assembly of a pear dwarfing rootstock.</title>
        <authorList>
            <person name="Wang F."/>
            <person name="Wang J."/>
            <person name="Li S."/>
            <person name="Zhang Y."/>
            <person name="Fang M."/>
            <person name="Ma L."/>
            <person name="Zhao Y."/>
            <person name="Jiang S."/>
        </authorList>
    </citation>
    <scope>NUCLEOTIDE SEQUENCE [LARGE SCALE GENOMIC DNA]</scope>
    <source>
        <strain evidence="23">S2</strain>
        <tissue evidence="23">Leaf</tissue>
    </source>
</reference>
<organism evidence="23 24">
    <name type="scientific">Pyrus ussuriensis x Pyrus communis</name>
    <dbReference type="NCBI Taxonomy" id="2448454"/>
    <lineage>
        <taxon>Eukaryota</taxon>
        <taxon>Viridiplantae</taxon>
        <taxon>Streptophyta</taxon>
        <taxon>Embryophyta</taxon>
        <taxon>Tracheophyta</taxon>
        <taxon>Spermatophyta</taxon>
        <taxon>Magnoliopsida</taxon>
        <taxon>eudicotyledons</taxon>
        <taxon>Gunneridae</taxon>
        <taxon>Pentapetalae</taxon>
        <taxon>rosids</taxon>
        <taxon>fabids</taxon>
        <taxon>Rosales</taxon>
        <taxon>Rosaceae</taxon>
        <taxon>Amygdaloideae</taxon>
        <taxon>Maleae</taxon>
        <taxon>Pyrus</taxon>
    </lineage>
</organism>
<evidence type="ECO:0000256" key="10">
    <source>
        <dbReference type="ARBA" id="ARBA00022840"/>
    </source>
</evidence>
<dbReference type="PROSITE" id="PS00107">
    <property type="entry name" value="PROTEIN_KINASE_ATP"/>
    <property type="match status" value="1"/>
</dbReference>
<dbReference type="Pfam" id="PF01657">
    <property type="entry name" value="Stress-antifung"/>
    <property type="match status" value="2"/>
</dbReference>
<feature type="compositionally biased region" description="Polar residues" evidence="18">
    <location>
        <begin position="661"/>
        <end position="672"/>
    </location>
</feature>
<feature type="domain" description="Gnk2-homologous" evidence="22">
    <location>
        <begin position="143"/>
        <end position="252"/>
    </location>
</feature>
<feature type="domain" description="Gnk2-homologous" evidence="22">
    <location>
        <begin position="31"/>
        <end position="137"/>
    </location>
</feature>
<evidence type="ECO:0000256" key="17">
    <source>
        <dbReference type="PROSITE-ProRule" id="PRU10141"/>
    </source>
</evidence>
<keyword evidence="7" id="KW-0677">Repeat</keyword>
<evidence type="ECO:0000256" key="19">
    <source>
        <dbReference type="SAM" id="Phobius"/>
    </source>
</evidence>
<evidence type="ECO:0000256" key="4">
    <source>
        <dbReference type="ARBA" id="ARBA00022679"/>
    </source>
</evidence>
<keyword evidence="11 19" id="KW-1133">Transmembrane helix</keyword>
<keyword evidence="6 20" id="KW-0732">Signal</keyword>
<keyword evidence="4" id="KW-0808">Transferase</keyword>
<dbReference type="PANTHER" id="PTHR27002">
    <property type="entry name" value="RECEPTOR-LIKE SERINE/THREONINE-PROTEIN KINASE SD1-8"/>
    <property type="match status" value="1"/>
</dbReference>
<evidence type="ECO:0000256" key="12">
    <source>
        <dbReference type="ARBA" id="ARBA00023136"/>
    </source>
</evidence>
<keyword evidence="12 19" id="KW-0472">Membrane</keyword>
<evidence type="ECO:0000256" key="14">
    <source>
        <dbReference type="ARBA" id="ARBA00023180"/>
    </source>
</evidence>
<evidence type="ECO:0000256" key="11">
    <source>
        <dbReference type="ARBA" id="ARBA00022989"/>
    </source>
</evidence>
<dbReference type="PROSITE" id="PS51473">
    <property type="entry name" value="GNK2"/>
    <property type="match status" value="2"/>
</dbReference>
<dbReference type="PROSITE" id="PS50011">
    <property type="entry name" value="PROTEIN_KINASE_DOM"/>
    <property type="match status" value="1"/>
</dbReference>
<evidence type="ECO:0000256" key="13">
    <source>
        <dbReference type="ARBA" id="ARBA00023170"/>
    </source>
</evidence>
<evidence type="ECO:0000256" key="18">
    <source>
        <dbReference type="SAM" id="MobiDB-lite"/>
    </source>
</evidence>
<dbReference type="Gene3D" id="3.30.430.20">
    <property type="entry name" value="Gnk2 domain, C-X8-C-X2-C motif"/>
    <property type="match status" value="2"/>
</dbReference>
<feature type="domain" description="Protein kinase" evidence="21">
    <location>
        <begin position="354"/>
        <end position="639"/>
    </location>
</feature>
<dbReference type="FunFam" id="3.30.430.20:FF:000003">
    <property type="entry name" value="Cysteine-rich RLK (RECEPTOR-like protein kinase) 10"/>
    <property type="match status" value="1"/>
</dbReference>
<dbReference type="SUPFAM" id="SSF56112">
    <property type="entry name" value="Protein kinase-like (PK-like)"/>
    <property type="match status" value="1"/>
</dbReference>
<keyword evidence="3" id="KW-0597">Phosphoprotein</keyword>
<dbReference type="CDD" id="cd23509">
    <property type="entry name" value="Gnk2-like"/>
    <property type="match status" value="2"/>
</dbReference>
<dbReference type="FunFam" id="1.10.510.10:FF:000129">
    <property type="entry name" value="cysteine-rich receptor-like protein kinase 10"/>
    <property type="match status" value="1"/>
</dbReference>
<dbReference type="PANTHER" id="PTHR27002:SF1073">
    <property type="entry name" value="CYSTEINE-RICH RECEPTOR-LIKE PROTEIN KINASE 29"/>
    <property type="match status" value="1"/>
</dbReference>
<feature type="region of interest" description="Disordered" evidence="18">
    <location>
        <begin position="661"/>
        <end position="688"/>
    </location>
</feature>